<accession>A0ABU3LEM7</accession>
<feature type="domain" description="TonB-dependent receptor plug" evidence="12">
    <location>
        <begin position="113"/>
        <end position="233"/>
    </location>
</feature>
<dbReference type="InterPro" id="IPR008969">
    <property type="entry name" value="CarboxyPept-like_regulatory"/>
</dbReference>
<evidence type="ECO:0000256" key="5">
    <source>
        <dbReference type="ARBA" id="ARBA00023077"/>
    </source>
</evidence>
<dbReference type="Pfam" id="PF13715">
    <property type="entry name" value="CarbopepD_reg_2"/>
    <property type="match status" value="1"/>
</dbReference>
<dbReference type="PANTHER" id="PTHR47234">
    <property type="match status" value="1"/>
</dbReference>
<keyword evidence="14" id="KW-1185">Reference proteome</keyword>
<dbReference type="Gene3D" id="2.60.40.1120">
    <property type="entry name" value="Carboxypeptidase-like, regulatory domain"/>
    <property type="match status" value="1"/>
</dbReference>
<dbReference type="EMBL" id="JAVTTO010000002">
    <property type="protein sequence ID" value="MDT7831653.1"/>
    <property type="molecule type" value="Genomic_DNA"/>
</dbReference>
<feature type="chain" id="PRO_5045450677" evidence="10">
    <location>
        <begin position="19"/>
        <end position="932"/>
    </location>
</feature>
<protein>
    <submittedName>
        <fullName evidence="13">TonB-dependent receptor</fullName>
    </submittedName>
</protein>
<proteinExistence type="inferred from homology"/>
<keyword evidence="4 8" id="KW-0812">Transmembrane</keyword>
<comment type="similarity">
    <text evidence="8 9">Belongs to the TonB-dependent receptor family.</text>
</comment>
<organism evidence="13 14">
    <name type="scientific">Asprobacillus argus</name>
    <dbReference type="NCBI Taxonomy" id="3076534"/>
    <lineage>
        <taxon>Bacteria</taxon>
        <taxon>Pseudomonadati</taxon>
        <taxon>Bacteroidota</taxon>
        <taxon>Flavobacteriia</taxon>
        <taxon>Flavobacteriales</taxon>
        <taxon>Flavobacteriaceae</taxon>
        <taxon>Asprobacillus</taxon>
    </lineage>
</organism>
<dbReference type="PROSITE" id="PS52016">
    <property type="entry name" value="TONB_DEPENDENT_REC_3"/>
    <property type="match status" value="1"/>
</dbReference>
<evidence type="ECO:0000313" key="13">
    <source>
        <dbReference type="EMBL" id="MDT7831653.1"/>
    </source>
</evidence>
<reference evidence="13 14" key="1">
    <citation type="submission" date="2023-09" db="EMBL/GenBank/DDBJ databases">
        <title>Novel taxa isolated from Blanes Bay.</title>
        <authorList>
            <person name="Rey-Velasco X."/>
            <person name="Lucena T."/>
        </authorList>
    </citation>
    <scope>NUCLEOTIDE SEQUENCE [LARGE SCALE GENOMIC DNA]</scope>
    <source>
        <strain evidence="13 14">S356</strain>
    </source>
</reference>
<keyword evidence="6 8" id="KW-0472">Membrane</keyword>
<evidence type="ECO:0000259" key="12">
    <source>
        <dbReference type="Pfam" id="PF07715"/>
    </source>
</evidence>
<dbReference type="InterPro" id="IPR012910">
    <property type="entry name" value="Plug_dom"/>
</dbReference>
<keyword evidence="7 8" id="KW-0998">Cell outer membrane</keyword>
<dbReference type="PROSITE" id="PS00018">
    <property type="entry name" value="EF_HAND_1"/>
    <property type="match status" value="1"/>
</dbReference>
<dbReference type="Pfam" id="PF07715">
    <property type="entry name" value="Plug"/>
    <property type="match status" value="1"/>
</dbReference>
<dbReference type="SUPFAM" id="SSF49464">
    <property type="entry name" value="Carboxypeptidase regulatory domain-like"/>
    <property type="match status" value="1"/>
</dbReference>
<feature type="signal peptide" evidence="10">
    <location>
        <begin position="1"/>
        <end position="18"/>
    </location>
</feature>
<dbReference type="Gene3D" id="2.170.130.10">
    <property type="entry name" value="TonB-dependent receptor, plug domain"/>
    <property type="match status" value="1"/>
</dbReference>
<evidence type="ECO:0000256" key="1">
    <source>
        <dbReference type="ARBA" id="ARBA00004571"/>
    </source>
</evidence>
<evidence type="ECO:0000256" key="6">
    <source>
        <dbReference type="ARBA" id="ARBA00023136"/>
    </source>
</evidence>
<keyword evidence="10" id="KW-0732">Signal</keyword>
<dbReference type="InterPro" id="IPR018247">
    <property type="entry name" value="EF_Hand_1_Ca_BS"/>
</dbReference>
<dbReference type="Pfam" id="PF00593">
    <property type="entry name" value="TonB_dep_Rec_b-barrel"/>
    <property type="match status" value="1"/>
</dbReference>
<evidence type="ECO:0000256" key="7">
    <source>
        <dbReference type="ARBA" id="ARBA00023237"/>
    </source>
</evidence>
<dbReference type="RefSeq" id="WP_349240912.1">
    <property type="nucleotide sequence ID" value="NZ_JAVTTO010000002.1"/>
</dbReference>
<evidence type="ECO:0000259" key="11">
    <source>
        <dbReference type="Pfam" id="PF00593"/>
    </source>
</evidence>
<dbReference type="InterPro" id="IPR000531">
    <property type="entry name" value="Beta-barrel_TonB"/>
</dbReference>
<comment type="caution">
    <text evidence="13">The sequence shown here is derived from an EMBL/GenBank/DDBJ whole genome shotgun (WGS) entry which is preliminary data.</text>
</comment>
<feature type="domain" description="TonB-dependent receptor-like beta-barrel" evidence="11">
    <location>
        <begin position="365"/>
        <end position="868"/>
    </location>
</feature>
<dbReference type="InterPro" id="IPR037066">
    <property type="entry name" value="Plug_dom_sf"/>
</dbReference>
<name>A0ABU3LEM7_9FLAO</name>
<evidence type="ECO:0000256" key="10">
    <source>
        <dbReference type="SAM" id="SignalP"/>
    </source>
</evidence>
<dbReference type="SUPFAM" id="SSF56935">
    <property type="entry name" value="Porins"/>
    <property type="match status" value="1"/>
</dbReference>
<dbReference type="PANTHER" id="PTHR47234:SF3">
    <property type="entry name" value="SECRETIN_TONB SHORT N-TERMINAL DOMAIN-CONTAINING PROTEIN"/>
    <property type="match status" value="1"/>
</dbReference>
<keyword evidence="5 9" id="KW-0798">TonB box</keyword>
<dbReference type="InterPro" id="IPR036942">
    <property type="entry name" value="Beta-barrel_TonB_sf"/>
</dbReference>
<evidence type="ECO:0000256" key="2">
    <source>
        <dbReference type="ARBA" id="ARBA00022448"/>
    </source>
</evidence>
<keyword evidence="2 8" id="KW-0813">Transport</keyword>
<evidence type="ECO:0000313" key="14">
    <source>
        <dbReference type="Proteomes" id="UP001257277"/>
    </source>
</evidence>
<comment type="subcellular location">
    <subcellularLocation>
        <location evidence="1 8">Cell outer membrane</location>
        <topology evidence="1 8">Multi-pass membrane protein</topology>
    </subcellularLocation>
</comment>
<sequence length="932" mass="102164">MKKILYLSIFLMSIVASSQIKITGVIKDEANNSLPGASIMEKGTSNGTSSDLDGKFTLEVRSSNSIIVISFIGFESQEITVANTINFSIILKETNVLDEIVLVGSRTPARSNTKTPLPIDILPSKDITNTGQSSFDQVLQYKVPSFNVVNIPVSDATSLFDPYEIRNLGPSRTLILINGKRKNLSALAYTYGIAGRGETGADISAIPIDAIKRVEILRDGASAHYGSDAIAGVVNIILKDNYNKGSVTTRTGVTSEGDGELLGFSLNNGESINNGKGFLNYTVDFSKSNRANRPGLVNALGEATDFGANITDVQEFLSRHPDAGNVNATPKTISTKFLLNGGYELSEKGSLYFNAAYVYKAANSFANYRTPYWRTLADYPYLGDFFPAPGTPNNYDGYIPTFDGILNDYNASIGFKGQKNEWNYDVSYTIGGNLQKYTVRNSHNGNSVLSPSTWVDANNNGIVDAGELTQGFELYRENSPITFDVGGTKFTHGVGNIDVSRIVSDKLSIAFGTEFRFENFEVIAGELASYDGGGSDSFAGSRPENSKTFNRYNWGGYLDVSYNATENFLLNGTIRTETYSDFGNAFVWKLSSRYNFTDNFTLRGSVSTGFRAPTLHQIYSQKLQYSFVAGQGIQVTGLINNISPEAKLLEIPQLSAEKSTNFTLGIGAKLNKDFQFTIDYYNIGIKDRVILSYEISGTAFDANGANIGTTDLDAFLRDQNLQGISFFINGLDTRTSGLDVVFNYKNIAIHNGTLALNLSGNYVLENKQVGATKTPQLIADAGQTVVNKTQESVLFTSRPETKWILGANYTLGKFGATLNNTYFGKATFHQQGLSNDIRTEFIPKIITDLGINYKFTDKIVVSLNINNLLNITPEWNFKAENAAGQALLNDPVQTLTQSNLITFNQRYSTTTYDGFHFSQFGTMYNLSLNYQF</sequence>
<keyword evidence="13" id="KW-0675">Receptor</keyword>
<gene>
    <name evidence="13" type="ORF">RQM59_04635</name>
</gene>
<dbReference type="Proteomes" id="UP001257277">
    <property type="component" value="Unassembled WGS sequence"/>
</dbReference>
<evidence type="ECO:0000256" key="9">
    <source>
        <dbReference type="RuleBase" id="RU003357"/>
    </source>
</evidence>
<evidence type="ECO:0000256" key="8">
    <source>
        <dbReference type="PROSITE-ProRule" id="PRU01360"/>
    </source>
</evidence>
<evidence type="ECO:0000256" key="4">
    <source>
        <dbReference type="ARBA" id="ARBA00022692"/>
    </source>
</evidence>
<dbReference type="Gene3D" id="2.40.170.20">
    <property type="entry name" value="TonB-dependent receptor, beta-barrel domain"/>
    <property type="match status" value="1"/>
</dbReference>
<evidence type="ECO:0000256" key="3">
    <source>
        <dbReference type="ARBA" id="ARBA00022452"/>
    </source>
</evidence>
<dbReference type="InterPro" id="IPR039426">
    <property type="entry name" value="TonB-dep_rcpt-like"/>
</dbReference>
<keyword evidence="3 8" id="KW-1134">Transmembrane beta strand</keyword>